<evidence type="ECO:0000313" key="2">
    <source>
        <dbReference type="Proteomes" id="UP000821845"/>
    </source>
</evidence>
<organism evidence="1 2">
    <name type="scientific">Hyalomma asiaticum</name>
    <name type="common">Tick</name>
    <dbReference type="NCBI Taxonomy" id="266040"/>
    <lineage>
        <taxon>Eukaryota</taxon>
        <taxon>Metazoa</taxon>
        <taxon>Ecdysozoa</taxon>
        <taxon>Arthropoda</taxon>
        <taxon>Chelicerata</taxon>
        <taxon>Arachnida</taxon>
        <taxon>Acari</taxon>
        <taxon>Parasitiformes</taxon>
        <taxon>Ixodida</taxon>
        <taxon>Ixodoidea</taxon>
        <taxon>Ixodidae</taxon>
        <taxon>Hyalomminae</taxon>
        <taxon>Hyalomma</taxon>
    </lineage>
</organism>
<reference evidence="1" key="1">
    <citation type="submission" date="2020-05" db="EMBL/GenBank/DDBJ databases">
        <title>Large-scale comparative analyses of tick genomes elucidate their genetic diversity and vector capacities.</title>
        <authorList>
            <person name="Jia N."/>
            <person name="Wang J."/>
            <person name="Shi W."/>
            <person name="Du L."/>
            <person name="Sun Y."/>
            <person name="Zhan W."/>
            <person name="Jiang J."/>
            <person name="Wang Q."/>
            <person name="Zhang B."/>
            <person name="Ji P."/>
            <person name="Sakyi L.B."/>
            <person name="Cui X."/>
            <person name="Yuan T."/>
            <person name="Jiang B."/>
            <person name="Yang W."/>
            <person name="Lam T.T.-Y."/>
            <person name="Chang Q."/>
            <person name="Ding S."/>
            <person name="Wang X."/>
            <person name="Zhu J."/>
            <person name="Ruan X."/>
            <person name="Zhao L."/>
            <person name="Wei J."/>
            <person name="Que T."/>
            <person name="Du C."/>
            <person name="Cheng J."/>
            <person name="Dai P."/>
            <person name="Han X."/>
            <person name="Huang E."/>
            <person name="Gao Y."/>
            <person name="Liu J."/>
            <person name="Shao H."/>
            <person name="Ye R."/>
            <person name="Li L."/>
            <person name="Wei W."/>
            <person name="Wang X."/>
            <person name="Wang C."/>
            <person name="Yang T."/>
            <person name="Huo Q."/>
            <person name="Li W."/>
            <person name="Guo W."/>
            <person name="Chen H."/>
            <person name="Zhou L."/>
            <person name="Ni X."/>
            <person name="Tian J."/>
            <person name="Zhou Y."/>
            <person name="Sheng Y."/>
            <person name="Liu T."/>
            <person name="Pan Y."/>
            <person name="Xia L."/>
            <person name="Li J."/>
            <person name="Zhao F."/>
            <person name="Cao W."/>
        </authorList>
    </citation>
    <scope>NUCLEOTIDE SEQUENCE</scope>
    <source>
        <strain evidence="1">Hyas-2018</strain>
    </source>
</reference>
<accession>A0ACB7S0D0</accession>
<comment type="caution">
    <text evidence="1">The sequence shown here is derived from an EMBL/GenBank/DDBJ whole genome shotgun (WGS) entry which is preliminary data.</text>
</comment>
<gene>
    <name evidence="1" type="ORF">HPB50_011607</name>
</gene>
<sequence>MECTVVTLGYLIIMTLPQGYHCSRPVPPKISPFTFPNNASVGQRGTAICTATEGDRPLTFRWLKNGRRLEGKDGTVTDNVDFSVLKIESLDVDSSGNYTCVVTNLGGSASQSAALTVHGPPKVVPFVMPKNLLVGERISITCSAASGTKPLTFAWIKDDATLHRGSALRITDSSDYSTLSIENLKTSDAGNYTCVVSNSGGTVSHSDVLHVKVSTKISPFIFSKNLLVGERTSVMCATTAGDQPLTFAWLKDGKPLHQSAKINIASSPQFSTLSIQKLNLGDAGNYTCAVSNAQGTVSYTDALEVKAPPRILPFAFPRTLTVGETTSVTCTTAAGDESFKYIWLKDGSAVHPGENVKIVTSPDISVLKIDKLTLGDAGNYTCVVSNGGGTVSHASTLEIKAPPSLVPFQFPKNLEVQQRISVMCTISVGERPLQFAWLKDGSALASGSKNVRIVDNAEYSTLHIDVLSLDSAGNYTCSVTNNAGHASHTAPLLVHAPKIQPFSFPATLNVGERSGTMCIVSAGDQPLTFSWFKDGSALVTNENVKLASNAAFSSLNFVSLEVKHTGNYTCSVRNSVGSASFTAFLAVHSPPSWTEAPSDKALTAGETGSLTCKALGFPSPTIRWFKTDAVSEIQVEHEDGTFKIAAAKKEHQGTYKCVADNGIGTPLSRTVSLEVKCSEQLSVPYIFCAPFAEKPKLQPLVFPRNRIRVGESASALCALVAGGPDVKFTWFKENAEIGGAVANVKVENNKKVSVLTVEPASLQSAGNYTCTAENNYGTDANSATLVVEAVPQWIVEPKDVSVTAGQALGIECSASGFPVPNVSWRRADLGKDTSKTSSVAGSGSTALTVAKATKDMEGKYICEADNGIGSALKKSVFVKVKRNMDHGISFAKAQHVMRRHSPKRYGTLAQLGQVESVVPGHKAWPHRYLMTSSPRL</sequence>
<dbReference type="Proteomes" id="UP000821845">
    <property type="component" value="Chromosome 6"/>
</dbReference>
<proteinExistence type="predicted"/>
<evidence type="ECO:0000313" key="1">
    <source>
        <dbReference type="EMBL" id="KAH6928080.1"/>
    </source>
</evidence>
<protein>
    <submittedName>
        <fullName evidence="1">Uncharacterized protein</fullName>
    </submittedName>
</protein>
<keyword evidence="2" id="KW-1185">Reference proteome</keyword>
<dbReference type="EMBL" id="CM023486">
    <property type="protein sequence ID" value="KAH6928080.1"/>
    <property type="molecule type" value="Genomic_DNA"/>
</dbReference>
<name>A0ACB7S0D0_HYAAI</name>